<feature type="compositionally biased region" description="Polar residues" evidence="1">
    <location>
        <begin position="83"/>
        <end position="103"/>
    </location>
</feature>
<evidence type="ECO:0000313" key="3">
    <source>
        <dbReference type="WBParaSite" id="sdigi.contig1.g216.t1"/>
    </source>
</evidence>
<keyword evidence="2" id="KW-1185">Reference proteome</keyword>
<sequence length="103" mass="11778">MTSPSLVYKSWSEVGPEQVRTHLSVNSLMSDRPSVTEPGHQTDPWPEVPIRAFPSSEHTHRHRHESHASRQRELQMGAVPSDNVRTQQQSNPARRNATEQWTC</sequence>
<feature type="region of interest" description="Disordered" evidence="1">
    <location>
        <begin position="27"/>
        <end position="103"/>
    </location>
</feature>
<evidence type="ECO:0000256" key="1">
    <source>
        <dbReference type="SAM" id="MobiDB-lite"/>
    </source>
</evidence>
<dbReference type="Proteomes" id="UP000887581">
    <property type="component" value="Unplaced"/>
</dbReference>
<protein>
    <submittedName>
        <fullName evidence="3">Uncharacterized protein</fullName>
    </submittedName>
</protein>
<dbReference type="WBParaSite" id="sdigi.contig1.g216.t1">
    <property type="protein sequence ID" value="sdigi.contig1.g216.t1"/>
    <property type="gene ID" value="sdigi.contig1.g216"/>
</dbReference>
<reference evidence="3" key="1">
    <citation type="submission" date="2022-11" db="UniProtKB">
        <authorList>
            <consortium name="WormBaseParasite"/>
        </authorList>
    </citation>
    <scope>IDENTIFICATION</scope>
</reference>
<organism evidence="2 3">
    <name type="scientific">Setaria digitata</name>
    <dbReference type="NCBI Taxonomy" id="48799"/>
    <lineage>
        <taxon>Eukaryota</taxon>
        <taxon>Metazoa</taxon>
        <taxon>Ecdysozoa</taxon>
        <taxon>Nematoda</taxon>
        <taxon>Chromadorea</taxon>
        <taxon>Rhabditida</taxon>
        <taxon>Spirurina</taxon>
        <taxon>Spiruromorpha</taxon>
        <taxon>Filarioidea</taxon>
        <taxon>Setariidae</taxon>
        <taxon>Setaria</taxon>
    </lineage>
</organism>
<proteinExistence type="predicted"/>
<dbReference type="AlphaFoldDB" id="A0A915PIE1"/>
<evidence type="ECO:0000313" key="2">
    <source>
        <dbReference type="Proteomes" id="UP000887581"/>
    </source>
</evidence>
<name>A0A915PIE1_9BILA</name>
<accession>A0A915PIE1</accession>